<dbReference type="AlphaFoldDB" id="A0A0B6RKY0"/>
<dbReference type="EMBL" id="CP002580">
    <property type="protein sequence ID" value="AJK45962.1"/>
    <property type="molecule type" value="Genomic_DNA"/>
</dbReference>
<keyword evidence="1" id="KW-0732">Signal</keyword>
<dbReference type="Pfam" id="PF13663">
    <property type="entry name" value="DUF4148"/>
    <property type="match status" value="1"/>
</dbReference>
<dbReference type="Proteomes" id="UP000031838">
    <property type="component" value="Chromosome 1"/>
</dbReference>
<accession>A0A0B6RKY0</accession>
<dbReference type="KEGG" id="bgp:BGL_1c14460"/>
<dbReference type="InterPro" id="IPR025421">
    <property type="entry name" value="DUF4148"/>
</dbReference>
<proteinExistence type="predicted"/>
<feature type="signal peptide" evidence="1">
    <location>
        <begin position="1"/>
        <end position="22"/>
    </location>
</feature>
<feature type="chain" id="PRO_5002121945" description="Purine nucleoside phosphorylase" evidence="1">
    <location>
        <begin position="23"/>
        <end position="103"/>
    </location>
</feature>
<name>A0A0B6RKY0_BURPL</name>
<organism evidence="2 3">
    <name type="scientific">Burkholderia plantarii</name>
    <dbReference type="NCBI Taxonomy" id="41899"/>
    <lineage>
        <taxon>Bacteria</taxon>
        <taxon>Pseudomonadati</taxon>
        <taxon>Pseudomonadota</taxon>
        <taxon>Betaproteobacteria</taxon>
        <taxon>Burkholderiales</taxon>
        <taxon>Burkholderiaceae</taxon>
        <taxon>Burkholderia</taxon>
    </lineage>
</organism>
<gene>
    <name evidence="2" type="ORF">BGL_1c14460</name>
</gene>
<reference evidence="2 3" key="2">
    <citation type="journal article" date="2016" name="Appl. Microbiol. Biotechnol.">
        <title>Mutations improving production and secretion of extracellular lipase by Burkholderia glumae PG1.</title>
        <authorList>
            <person name="Knapp A."/>
            <person name="Voget S."/>
            <person name="Gao R."/>
            <person name="Zaburannyi N."/>
            <person name="Krysciak D."/>
            <person name="Breuer M."/>
            <person name="Hauer B."/>
            <person name="Streit W.R."/>
            <person name="Muller R."/>
            <person name="Daniel R."/>
            <person name="Jaeger K.E."/>
        </authorList>
    </citation>
    <scope>NUCLEOTIDE SEQUENCE [LARGE SCALE GENOMIC DNA]</scope>
    <source>
        <strain evidence="2 3">PG1</strain>
    </source>
</reference>
<evidence type="ECO:0000313" key="2">
    <source>
        <dbReference type="EMBL" id="AJK45962.1"/>
    </source>
</evidence>
<evidence type="ECO:0000256" key="1">
    <source>
        <dbReference type="SAM" id="SignalP"/>
    </source>
</evidence>
<protein>
    <recommendedName>
        <fullName evidence="4">Purine nucleoside phosphorylase</fullName>
    </recommendedName>
</protein>
<reference evidence="3" key="1">
    <citation type="submission" date="2011-03" db="EMBL/GenBank/DDBJ databases">
        <authorList>
            <person name="Voget S."/>
            <person name="Streit W.R."/>
            <person name="Jaeger K.E."/>
            <person name="Daniel R."/>
        </authorList>
    </citation>
    <scope>NUCLEOTIDE SEQUENCE [LARGE SCALE GENOMIC DNA]</scope>
    <source>
        <strain evidence="3">PG1</strain>
    </source>
</reference>
<keyword evidence="3" id="KW-1185">Reference proteome</keyword>
<sequence>MKKLTTLAIALCALSVPALSFAQSSAPVTRAQVYAELVALEQAGYVPSGGESTDYPAALQAAEAKVSADQAQRAAAAQGERSASMPAADCVGPASYCNVYFGS</sequence>
<evidence type="ECO:0000313" key="3">
    <source>
        <dbReference type="Proteomes" id="UP000031838"/>
    </source>
</evidence>
<dbReference type="HOGENOM" id="CLU_117081_1_0_4"/>
<dbReference type="RefSeq" id="WP_042624590.1">
    <property type="nucleotide sequence ID" value="NZ_CP002580.1"/>
</dbReference>
<evidence type="ECO:0008006" key="4">
    <source>
        <dbReference type="Google" id="ProtNLM"/>
    </source>
</evidence>